<accession>A0ACC0VBB9</accession>
<organism evidence="1 2">
    <name type="scientific">Trichothecium roseum</name>
    <dbReference type="NCBI Taxonomy" id="47278"/>
    <lineage>
        <taxon>Eukaryota</taxon>
        <taxon>Fungi</taxon>
        <taxon>Dikarya</taxon>
        <taxon>Ascomycota</taxon>
        <taxon>Pezizomycotina</taxon>
        <taxon>Sordariomycetes</taxon>
        <taxon>Hypocreomycetidae</taxon>
        <taxon>Hypocreales</taxon>
        <taxon>Hypocreales incertae sedis</taxon>
        <taxon>Trichothecium</taxon>
    </lineage>
</organism>
<reference evidence="1" key="1">
    <citation type="submission" date="2022-10" db="EMBL/GenBank/DDBJ databases">
        <title>Complete Genome of Trichothecium roseum strain YXFP-22015, a Plant Pathogen Isolated from Citrus.</title>
        <authorList>
            <person name="Wang Y."/>
            <person name="Zhu L."/>
        </authorList>
    </citation>
    <scope>NUCLEOTIDE SEQUENCE</scope>
    <source>
        <strain evidence="1">YXFP-22015</strain>
    </source>
</reference>
<evidence type="ECO:0000313" key="2">
    <source>
        <dbReference type="Proteomes" id="UP001163324"/>
    </source>
</evidence>
<gene>
    <name evidence="1" type="ORF">N3K66_000244</name>
</gene>
<proteinExistence type="predicted"/>
<dbReference type="EMBL" id="CM047940">
    <property type="protein sequence ID" value="KAI9903715.1"/>
    <property type="molecule type" value="Genomic_DNA"/>
</dbReference>
<protein>
    <submittedName>
        <fullName evidence="1">Uncharacterized protein</fullName>
    </submittedName>
</protein>
<evidence type="ECO:0000313" key="1">
    <source>
        <dbReference type="EMBL" id="KAI9903715.1"/>
    </source>
</evidence>
<dbReference type="Proteomes" id="UP001163324">
    <property type="component" value="Chromosome 1"/>
</dbReference>
<comment type="caution">
    <text evidence="1">The sequence shown here is derived from an EMBL/GenBank/DDBJ whole genome shotgun (WGS) entry which is preliminary data.</text>
</comment>
<name>A0ACC0VBB9_9HYPO</name>
<sequence>MVLFSRQMPSWIGLAIGVTLAIQNAAASTSEPSGNISLRDIAGISVIDTPLVQAAEEYALRYSNQAVYKHLMRSWLYGVLLIDSDETLGSDVDLEVHAVSALLHDLGLDSTGGSPLISTDKRFEVDAAIAARDFIKGHEKGSEWESRRVQLVWDAIALHTERSIAYYKELEVQVLSKGIQMDFLGPMPGIPEEKYAAVGEEFPKDDLKQQFNQSFIWLCGTKPATTYDTWMQPWGENYVEDYEPVGKRRFDLIFGNLTTDV</sequence>
<keyword evidence="2" id="KW-1185">Reference proteome</keyword>